<organism evidence="1">
    <name type="scientific">uncultured Campylobacterales bacterium</name>
    <dbReference type="NCBI Taxonomy" id="352960"/>
    <lineage>
        <taxon>Bacteria</taxon>
        <taxon>Pseudomonadati</taxon>
        <taxon>Campylobacterota</taxon>
        <taxon>Epsilonproteobacteria</taxon>
        <taxon>Campylobacterales</taxon>
        <taxon>environmental samples</taxon>
    </lineage>
</organism>
<accession>A0A6S6SLT4</accession>
<dbReference type="EMBL" id="CACVAW010000032">
    <property type="protein sequence ID" value="CAA6808279.1"/>
    <property type="molecule type" value="Genomic_DNA"/>
</dbReference>
<gene>
    <name evidence="1" type="ORF">HELGO_WM16294</name>
</gene>
<reference evidence="1" key="1">
    <citation type="submission" date="2020-01" db="EMBL/GenBank/DDBJ databases">
        <authorList>
            <person name="Meier V. D."/>
            <person name="Meier V D."/>
        </authorList>
    </citation>
    <scope>NUCLEOTIDE SEQUENCE</scope>
    <source>
        <strain evidence="1">HLG_WM_MAG_12</strain>
    </source>
</reference>
<evidence type="ECO:0000313" key="1">
    <source>
        <dbReference type="EMBL" id="CAA6808279.1"/>
    </source>
</evidence>
<sequence length="65" mass="7420">MEVVEVLVEEAQVEVGKKHLIEKAIKEIEAKSSCELVALFTQRSSHYIGLPIYLVPKFLRHKVSK</sequence>
<protein>
    <submittedName>
        <fullName evidence="1">Uncharacterized protein</fullName>
    </submittedName>
</protein>
<name>A0A6S6SLT4_9BACT</name>
<dbReference type="AlphaFoldDB" id="A0A6S6SLT4"/>
<feature type="non-terminal residue" evidence="1">
    <location>
        <position position="65"/>
    </location>
</feature>
<proteinExistence type="predicted"/>